<name>A0A3M2HRQ2_9GAMM</name>
<protein>
    <submittedName>
        <fullName evidence="1">Uncharacterized protein</fullName>
    </submittedName>
</protein>
<dbReference type="EMBL" id="RFFM01000004">
    <property type="protein sequence ID" value="RMH88867.1"/>
    <property type="molecule type" value="Genomic_DNA"/>
</dbReference>
<evidence type="ECO:0000313" key="2">
    <source>
        <dbReference type="Proteomes" id="UP000269774"/>
    </source>
</evidence>
<evidence type="ECO:0000313" key="1">
    <source>
        <dbReference type="EMBL" id="RMH88867.1"/>
    </source>
</evidence>
<sequence length="104" mass="10802">MAQHSTGVLDAIYMPDCESDSLTPIAGENTASAIMQVAMRRMAGGFATNDHSATELSGTAVSWGYITCGAGLASGRSWGLGVSEAIPIGRLFMPDGYRWLGGCV</sequence>
<proteinExistence type="predicted"/>
<accession>A0A3M2HRQ2</accession>
<dbReference type="AlphaFoldDB" id="A0A3M2HRQ2"/>
<organism evidence="1 2">
    <name type="scientific">Stutzerimonas zhaodongensis</name>
    <dbReference type="NCBI Taxonomy" id="1176257"/>
    <lineage>
        <taxon>Bacteria</taxon>
        <taxon>Pseudomonadati</taxon>
        <taxon>Pseudomonadota</taxon>
        <taxon>Gammaproteobacteria</taxon>
        <taxon>Pseudomonadales</taxon>
        <taxon>Pseudomonadaceae</taxon>
        <taxon>Stutzerimonas</taxon>
    </lineage>
</organism>
<reference evidence="1 2" key="1">
    <citation type="submission" date="2018-10" db="EMBL/GenBank/DDBJ databases">
        <title>Pseudomonas zhaodongensis NEAU-ST5-21(T) genome.</title>
        <authorList>
            <person name="Peng J."/>
            <person name="Liu Z.-P."/>
        </authorList>
    </citation>
    <scope>NUCLEOTIDE SEQUENCE [LARGE SCALE GENOMIC DNA]</scope>
    <source>
        <strain evidence="1 2">NEAU-ST5-21</strain>
    </source>
</reference>
<gene>
    <name evidence="1" type="ORF">EA797_16615</name>
</gene>
<comment type="caution">
    <text evidence="1">The sequence shown here is derived from an EMBL/GenBank/DDBJ whole genome shotgun (WGS) entry which is preliminary data.</text>
</comment>
<keyword evidence="2" id="KW-1185">Reference proteome</keyword>
<dbReference type="Proteomes" id="UP000269774">
    <property type="component" value="Unassembled WGS sequence"/>
</dbReference>